<gene>
    <name evidence="2" type="primary">neuC</name>
    <name evidence="2" type="ORF">C9I94_16890</name>
</gene>
<sequence>MTSRKIAVFTGTRAEYGLLYWLMKDIQAAEGLDLQLLASGAHFSPEFGFTYQQIEADGFIIDEKVETLLSSDSSAGVAKSIGLGVIGFTDALSRLAPDALVILGDRFEALAAAQTAMILRIPVFHLHGGEISEGAYDDAIRHAITKLSHYHCTSMEAYRQRVIQLGEAPERVFNVGALGLDHLNRSQMLSLDALSTSLNFSLHSPFFVVTYHPVTLADEEAIASFQALLDALEAFPQHQVILTYPNADDGGRQIIPILEAYAAAQPERVLAIPSLGQQRYLSAVKHAAAVIGNSSSGIIEVPSFDVPTVNIGARQQGRVAAKSVIHCSPNTVAIKNSITHALNQSYKRDSDVIINPYGEGNSSEQIIQLLRTLPLHVMKTFYDLPSCVT</sequence>
<dbReference type="CDD" id="cd03786">
    <property type="entry name" value="GTB_UDP-GlcNAc_2-Epimerase"/>
    <property type="match status" value="1"/>
</dbReference>
<dbReference type="AlphaFoldDB" id="A0A0J8XXU0"/>
<evidence type="ECO:0000313" key="3">
    <source>
        <dbReference type="Proteomes" id="UP000240481"/>
    </source>
</evidence>
<accession>A0A0J8XXU0</accession>
<dbReference type="STRING" id="680026.AB733_12540"/>
<dbReference type="PANTHER" id="PTHR43174:SF3">
    <property type="entry name" value="UDP-N-ACETYLGLUCOSAMINE 2-EPIMERASE"/>
    <property type="match status" value="1"/>
</dbReference>
<protein>
    <submittedName>
        <fullName evidence="2">UDP-N-acetylglucosamine 2-epimerase (Hydrolyzing)</fullName>
    </submittedName>
</protein>
<dbReference type="InterPro" id="IPR029767">
    <property type="entry name" value="WecB-like"/>
</dbReference>
<evidence type="ECO:0000313" key="2">
    <source>
        <dbReference type="EMBL" id="PSW23295.1"/>
    </source>
</evidence>
<evidence type="ECO:0000259" key="1">
    <source>
        <dbReference type="Pfam" id="PF02350"/>
    </source>
</evidence>
<dbReference type="Gene3D" id="3.40.50.2000">
    <property type="entry name" value="Glycogen Phosphorylase B"/>
    <property type="match status" value="2"/>
</dbReference>
<dbReference type="Proteomes" id="UP000240481">
    <property type="component" value="Unassembled WGS sequence"/>
</dbReference>
<reference evidence="2 3" key="1">
    <citation type="submission" date="2018-01" db="EMBL/GenBank/DDBJ databases">
        <title>Whole genome sequencing of Histamine producing bacteria.</title>
        <authorList>
            <person name="Butler K."/>
        </authorList>
    </citation>
    <scope>NUCLEOTIDE SEQUENCE [LARGE SCALE GENOMIC DNA]</scope>
    <source>
        <strain evidence="2 3">DSM 24669</strain>
    </source>
</reference>
<dbReference type="Pfam" id="PF02350">
    <property type="entry name" value="Epimerase_2"/>
    <property type="match status" value="1"/>
</dbReference>
<feature type="domain" description="UDP-N-acetylglucosamine 2-epimerase" evidence="1">
    <location>
        <begin position="25"/>
        <end position="370"/>
    </location>
</feature>
<keyword evidence="3" id="KW-1185">Reference proteome</keyword>
<dbReference type="EMBL" id="PYLZ01000009">
    <property type="protein sequence ID" value="PSW23295.1"/>
    <property type="molecule type" value="Genomic_DNA"/>
</dbReference>
<dbReference type="InterPro" id="IPR020004">
    <property type="entry name" value="UDP-GlcNAc_Epase"/>
</dbReference>
<dbReference type="GO" id="GO:0006047">
    <property type="term" value="P:UDP-N-acetylglucosamine metabolic process"/>
    <property type="evidence" value="ECO:0007669"/>
    <property type="project" value="InterPro"/>
</dbReference>
<dbReference type="RefSeq" id="WP_048899083.1">
    <property type="nucleotide sequence ID" value="NZ_AP024852.1"/>
</dbReference>
<name>A0A0J8XXU0_9GAMM</name>
<proteinExistence type="predicted"/>
<comment type="caution">
    <text evidence="2">The sequence shown here is derived from an EMBL/GenBank/DDBJ whole genome shotgun (WGS) entry which is preliminary data.</text>
</comment>
<dbReference type="GO" id="GO:0004553">
    <property type="term" value="F:hydrolase activity, hydrolyzing O-glycosyl compounds"/>
    <property type="evidence" value="ECO:0007669"/>
    <property type="project" value="InterPro"/>
</dbReference>
<organism evidence="2 3">
    <name type="scientific">Photobacterium swingsii</name>
    <dbReference type="NCBI Taxonomy" id="680026"/>
    <lineage>
        <taxon>Bacteria</taxon>
        <taxon>Pseudomonadati</taxon>
        <taxon>Pseudomonadota</taxon>
        <taxon>Gammaproteobacteria</taxon>
        <taxon>Vibrionales</taxon>
        <taxon>Vibrionaceae</taxon>
        <taxon>Photobacterium</taxon>
    </lineage>
</organism>
<dbReference type="InterPro" id="IPR003331">
    <property type="entry name" value="UDP_GlcNAc_Epimerase_2_dom"/>
</dbReference>
<dbReference type="PANTHER" id="PTHR43174">
    <property type="entry name" value="UDP-N-ACETYLGLUCOSAMINE 2-EPIMERASE"/>
    <property type="match status" value="1"/>
</dbReference>
<dbReference type="NCBIfam" id="TIGR03568">
    <property type="entry name" value="NeuC_NnaA"/>
    <property type="match status" value="1"/>
</dbReference>
<dbReference type="OrthoDB" id="9803238at2"/>
<dbReference type="SUPFAM" id="SSF53756">
    <property type="entry name" value="UDP-Glycosyltransferase/glycogen phosphorylase"/>
    <property type="match status" value="1"/>
</dbReference>